<evidence type="ECO:0000259" key="3">
    <source>
        <dbReference type="Pfam" id="PF13203"/>
    </source>
</evidence>
<reference evidence="5" key="1">
    <citation type="submission" date="2018-12" db="EMBL/GenBank/DDBJ databases">
        <title>Dusodibacter welbiota gen. nov., sp. nov., isolated from human faeces and emended description of the Oscillibacter genus.</title>
        <authorList>
            <person name="Le Roy T."/>
            <person name="Van der Smissen P."/>
            <person name="Delzenne N."/>
            <person name="Muccioli G."/>
            <person name="Collet J.F."/>
            <person name="Cani P.D."/>
        </authorList>
    </citation>
    <scope>NUCLEOTIDE SEQUENCE [LARGE SCALE GENOMIC DNA]</scope>
    <source>
        <strain evidence="5">J115</strain>
    </source>
</reference>
<dbReference type="Proteomes" id="UP000298642">
    <property type="component" value="Chromosome"/>
</dbReference>
<dbReference type="SUPFAM" id="SSF53300">
    <property type="entry name" value="vWA-like"/>
    <property type="match status" value="1"/>
</dbReference>
<dbReference type="KEGG" id="obj:EIO64_06555"/>
<sequence length="456" mass="51708">MAAKDLTAIGLEILQTARNELYLNLPYLDVALCSLDFQPGGGVTLSLATDGETLYYDGSFLSERYLRSRTAVDRAYLHVLLHCMLRHLWKKRGRVAELWDLACDVAVESILDELDYPCLAGGFVPAKQKFYGECRAEMPVLTAEGIYRHLLRLDLPEYEVARLQRTFLVDDHGLWDPDQQDQEQQKQREQKWQGVSEKTQTGLETVLAGKATGGEAVLEQIQVANRDDVDYRTFLRRFAVPREVMAVDGDAFDYIFYTYGLQLYGNMPLVEPPETKEEKRIEDFVIAVDTSMSTSGELVRQFLACTYAILRSTETFTRKVNIRILQCDDQVRSDTPIRDLEELKAYMENFSLMGGSATDFRPVFEHVAELQVEGAFTFLRGLVYFTDGMGVYPRKRPPYDTAFVLLEEPPLSVKMPPWAIRLVVPTPALEQAAREAAEEAKAAGLDLIDLDELPQL</sequence>
<dbReference type="Pfam" id="PF13203">
    <property type="entry name" value="DUF2201_N"/>
    <property type="match status" value="1"/>
</dbReference>
<dbReference type="CDD" id="cd00198">
    <property type="entry name" value="vWFA"/>
    <property type="match status" value="1"/>
</dbReference>
<dbReference type="RefSeq" id="WP_119311610.1">
    <property type="nucleotide sequence ID" value="NZ_CP034413.3"/>
</dbReference>
<name>A0A4D7AYT9_9FIRM</name>
<evidence type="ECO:0000256" key="1">
    <source>
        <dbReference type="SAM" id="MobiDB-lite"/>
    </source>
</evidence>
<dbReference type="EMBL" id="CP034413">
    <property type="protein sequence ID" value="QCI58932.1"/>
    <property type="molecule type" value="Genomic_DNA"/>
</dbReference>
<accession>A0A4D7AYT9</accession>
<proteinExistence type="predicted"/>
<dbReference type="InterPro" id="IPR036465">
    <property type="entry name" value="vWFA_dom_sf"/>
</dbReference>
<dbReference type="PANTHER" id="PTHR38730:SF1">
    <property type="entry name" value="SLL7028 PROTEIN"/>
    <property type="match status" value="1"/>
</dbReference>
<gene>
    <name evidence="4" type="ORF">EIO64_06555</name>
</gene>
<protein>
    <recommendedName>
        <fullName evidence="6">Metallopeptidase</fullName>
    </recommendedName>
</protein>
<dbReference type="InterPro" id="IPR025154">
    <property type="entry name" value="Put_metallopeptidase_dom"/>
</dbReference>
<dbReference type="InterPro" id="IPR018698">
    <property type="entry name" value="VWA-like_dom"/>
</dbReference>
<evidence type="ECO:0000313" key="4">
    <source>
        <dbReference type="EMBL" id="QCI58932.1"/>
    </source>
</evidence>
<feature type="region of interest" description="Disordered" evidence="1">
    <location>
        <begin position="176"/>
        <end position="195"/>
    </location>
</feature>
<organism evidence="4 5">
    <name type="scientific">Dysosmobacter welbionis</name>
    <dbReference type="NCBI Taxonomy" id="2093857"/>
    <lineage>
        <taxon>Bacteria</taxon>
        <taxon>Bacillati</taxon>
        <taxon>Bacillota</taxon>
        <taxon>Clostridia</taxon>
        <taxon>Eubacteriales</taxon>
        <taxon>Oscillospiraceae</taxon>
        <taxon>Dysosmobacter</taxon>
    </lineage>
</organism>
<evidence type="ECO:0008006" key="6">
    <source>
        <dbReference type="Google" id="ProtNLM"/>
    </source>
</evidence>
<feature type="domain" description="VWA-like" evidence="2">
    <location>
        <begin position="285"/>
        <end position="422"/>
    </location>
</feature>
<dbReference type="AlphaFoldDB" id="A0A4D7AYT9"/>
<dbReference type="PANTHER" id="PTHR38730">
    <property type="entry name" value="SLL7028 PROTEIN"/>
    <property type="match status" value="1"/>
</dbReference>
<feature type="domain" description="Putative metallopeptidase" evidence="3">
    <location>
        <begin position="14"/>
        <end position="218"/>
    </location>
</feature>
<evidence type="ECO:0000313" key="5">
    <source>
        <dbReference type="Proteomes" id="UP000298642"/>
    </source>
</evidence>
<dbReference type="Pfam" id="PF09967">
    <property type="entry name" value="DUF2201"/>
    <property type="match status" value="1"/>
</dbReference>
<evidence type="ECO:0000259" key="2">
    <source>
        <dbReference type="Pfam" id="PF09967"/>
    </source>
</evidence>
<dbReference type="GeneID" id="89522197"/>
<keyword evidence="5" id="KW-1185">Reference proteome</keyword>